<dbReference type="FunFam" id="1.10.287.130:FF:000008">
    <property type="entry name" value="Two-component sensor histidine kinase"/>
    <property type="match status" value="1"/>
</dbReference>
<dbReference type="InterPro" id="IPR003660">
    <property type="entry name" value="HAMP_dom"/>
</dbReference>
<dbReference type="InterPro" id="IPR050351">
    <property type="entry name" value="BphY/WalK/GraS-like"/>
</dbReference>
<dbReference type="GO" id="GO:0006355">
    <property type="term" value="P:regulation of DNA-templated transcription"/>
    <property type="evidence" value="ECO:0007669"/>
    <property type="project" value="InterPro"/>
</dbReference>
<keyword evidence="5" id="KW-0597">Phosphoprotein</keyword>
<evidence type="ECO:0000259" key="13">
    <source>
        <dbReference type="PROSITE" id="PS50109"/>
    </source>
</evidence>
<keyword evidence="4" id="KW-1003">Cell membrane</keyword>
<keyword evidence="6 16" id="KW-0808">Transferase</keyword>
<dbReference type="SMART" id="SM00387">
    <property type="entry name" value="HATPase_c"/>
    <property type="match status" value="1"/>
</dbReference>
<keyword evidence="11 12" id="KW-0472">Membrane</keyword>
<feature type="transmembrane region" description="Helical" evidence="12">
    <location>
        <begin position="179"/>
        <end position="198"/>
    </location>
</feature>
<dbReference type="PROSITE" id="PS50112">
    <property type="entry name" value="PAS"/>
    <property type="match status" value="1"/>
</dbReference>
<dbReference type="NCBIfam" id="TIGR00229">
    <property type="entry name" value="sensory_box"/>
    <property type="match status" value="1"/>
</dbReference>
<dbReference type="Gene3D" id="6.10.340.10">
    <property type="match status" value="1"/>
</dbReference>
<accession>A0A5C5YRM7</accession>
<dbReference type="SMART" id="SM00304">
    <property type="entry name" value="HAMP"/>
    <property type="match status" value="1"/>
</dbReference>
<keyword evidence="12" id="KW-0812">Transmembrane</keyword>
<feature type="domain" description="HAMP" evidence="15">
    <location>
        <begin position="199"/>
        <end position="251"/>
    </location>
</feature>
<comment type="caution">
    <text evidence="16">The sequence shown here is derived from an EMBL/GenBank/DDBJ whole genome shotgun (WGS) entry which is preliminary data.</text>
</comment>
<dbReference type="InterPro" id="IPR035965">
    <property type="entry name" value="PAS-like_dom_sf"/>
</dbReference>
<dbReference type="GO" id="GO:0000155">
    <property type="term" value="F:phosphorelay sensor kinase activity"/>
    <property type="evidence" value="ECO:0007669"/>
    <property type="project" value="InterPro"/>
</dbReference>
<dbReference type="PANTHER" id="PTHR45453:SF1">
    <property type="entry name" value="PHOSPHATE REGULON SENSOR PROTEIN PHOR"/>
    <property type="match status" value="1"/>
</dbReference>
<evidence type="ECO:0000256" key="9">
    <source>
        <dbReference type="ARBA" id="ARBA00022840"/>
    </source>
</evidence>
<keyword evidence="7" id="KW-0547">Nucleotide-binding</keyword>
<sequence length="596" mass="64919">MLRSRLFWKLFLAFAVVNLLAAYLLLRGMLNWSEDRAYDQAERQLKAIAVLMHRAYGDRLREEPNENLQQELIRLGEDSGYRLTLIDPDGRVLADSAQPNVAAVREMENHAKRREVQQALRNGVGVERRTSASVGEPYVYLAMRHDPPGGPAGGPAATVRAAAAVEVIEQEMDFLQRRLSMLALFIGAALLGVTYLVVRSIVLPVLELNAAAEAVGRGDYEQRAFVPNRDELGALAGSFNRMCGELADQIAQLRRSGQQQATVLGGMVEGVIAIDAQQRVVLANKAAGSLLGFRPETVEGRPLVEVIRNHTLHDALAEAQATGRPHRLDVEQQGAESLLLSVQITPLAGDETGAAVIVLNNITELRRLESIRQEFIANVSHELKTPLASIKAYTETLIGGALHDEQHAMQFLQRIEEQADRLNALIQDMLSLARIESAEQSFELTSIVVGEAVAACLNDYAPQALSRGIELAVDSLEPHAEVLADAEGLRVILGNLVDNAIKYTPQGGNVTVAWRITEQNQVLLTVADTGIGIPKDELPRVFERFHRVDKARSRELGGTGLGLSIVKHLTQSFGGSVAVESKVDGGTTFSVALPRP</sequence>
<dbReference type="GO" id="GO:0004721">
    <property type="term" value="F:phosphoprotein phosphatase activity"/>
    <property type="evidence" value="ECO:0007669"/>
    <property type="project" value="TreeGrafter"/>
</dbReference>
<keyword evidence="10" id="KW-0902">Two-component regulatory system</keyword>
<dbReference type="CDD" id="cd06225">
    <property type="entry name" value="HAMP"/>
    <property type="match status" value="1"/>
</dbReference>
<dbReference type="FunFam" id="3.30.565.10:FF:000023">
    <property type="entry name" value="PAS domain-containing sensor histidine kinase"/>
    <property type="match status" value="1"/>
</dbReference>
<dbReference type="InterPro" id="IPR036097">
    <property type="entry name" value="HisK_dim/P_sf"/>
</dbReference>
<gene>
    <name evidence="16" type="primary">phoR</name>
    <name evidence="16" type="ORF">Pla123a_14200</name>
</gene>
<dbReference type="SUPFAM" id="SSF55874">
    <property type="entry name" value="ATPase domain of HSP90 chaperone/DNA topoisomerase II/histidine kinase"/>
    <property type="match status" value="1"/>
</dbReference>
<feature type="transmembrane region" description="Helical" evidence="12">
    <location>
        <begin position="6"/>
        <end position="26"/>
    </location>
</feature>
<evidence type="ECO:0000256" key="12">
    <source>
        <dbReference type="SAM" id="Phobius"/>
    </source>
</evidence>
<comment type="catalytic activity">
    <reaction evidence="1">
        <text>ATP + protein L-histidine = ADP + protein N-phospho-L-histidine.</text>
        <dbReference type="EC" id="2.7.13.3"/>
    </reaction>
</comment>
<reference evidence="16 17" key="1">
    <citation type="submission" date="2019-02" db="EMBL/GenBank/DDBJ databases">
        <title>Deep-cultivation of Planctomycetes and their phenomic and genomic characterization uncovers novel biology.</title>
        <authorList>
            <person name="Wiegand S."/>
            <person name="Jogler M."/>
            <person name="Boedeker C."/>
            <person name="Pinto D."/>
            <person name="Vollmers J."/>
            <person name="Rivas-Marin E."/>
            <person name="Kohn T."/>
            <person name="Peeters S.H."/>
            <person name="Heuer A."/>
            <person name="Rast P."/>
            <person name="Oberbeckmann S."/>
            <person name="Bunk B."/>
            <person name="Jeske O."/>
            <person name="Meyerdierks A."/>
            <person name="Storesund J.E."/>
            <person name="Kallscheuer N."/>
            <person name="Luecker S."/>
            <person name="Lage O.M."/>
            <person name="Pohl T."/>
            <person name="Merkel B.J."/>
            <person name="Hornburger P."/>
            <person name="Mueller R.-W."/>
            <person name="Bruemmer F."/>
            <person name="Labrenz M."/>
            <person name="Spormann A.M."/>
            <person name="Op Den Camp H."/>
            <person name="Overmann J."/>
            <person name="Amann R."/>
            <person name="Jetten M.S.M."/>
            <person name="Mascher T."/>
            <person name="Medema M.H."/>
            <person name="Devos D.P."/>
            <person name="Kaster A.-K."/>
            <person name="Ovreas L."/>
            <person name="Rohde M."/>
            <person name="Galperin M.Y."/>
            <person name="Jogler C."/>
        </authorList>
    </citation>
    <scope>NUCLEOTIDE SEQUENCE [LARGE SCALE GENOMIC DNA]</scope>
    <source>
        <strain evidence="16 17">Pla123a</strain>
    </source>
</reference>
<dbReference type="Pfam" id="PF00672">
    <property type="entry name" value="HAMP"/>
    <property type="match status" value="1"/>
</dbReference>
<dbReference type="CDD" id="cd00130">
    <property type="entry name" value="PAS"/>
    <property type="match status" value="1"/>
</dbReference>
<evidence type="ECO:0000256" key="1">
    <source>
        <dbReference type="ARBA" id="ARBA00000085"/>
    </source>
</evidence>
<dbReference type="Gene3D" id="1.10.287.130">
    <property type="match status" value="1"/>
</dbReference>
<dbReference type="Gene3D" id="3.30.565.10">
    <property type="entry name" value="Histidine kinase-like ATPase, C-terminal domain"/>
    <property type="match status" value="1"/>
</dbReference>
<evidence type="ECO:0000256" key="10">
    <source>
        <dbReference type="ARBA" id="ARBA00023012"/>
    </source>
</evidence>
<dbReference type="OrthoDB" id="9813151at2"/>
<evidence type="ECO:0000256" key="7">
    <source>
        <dbReference type="ARBA" id="ARBA00022741"/>
    </source>
</evidence>
<keyword evidence="8" id="KW-0418">Kinase</keyword>
<organism evidence="16 17">
    <name type="scientific">Posidoniimonas polymericola</name>
    <dbReference type="NCBI Taxonomy" id="2528002"/>
    <lineage>
        <taxon>Bacteria</taxon>
        <taxon>Pseudomonadati</taxon>
        <taxon>Planctomycetota</taxon>
        <taxon>Planctomycetia</taxon>
        <taxon>Pirellulales</taxon>
        <taxon>Lacipirellulaceae</taxon>
        <taxon>Posidoniimonas</taxon>
    </lineage>
</organism>
<dbReference type="SMART" id="SM00388">
    <property type="entry name" value="HisKA"/>
    <property type="match status" value="1"/>
</dbReference>
<evidence type="ECO:0000256" key="5">
    <source>
        <dbReference type="ARBA" id="ARBA00022553"/>
    </source>
</evidence>
<dbReference type="CDD" id="cd00082">
    <property type="entry name" value="HisKA"/>
    <property type="match status" value="1"/>
</dbReference>
<evidence type="ECO:0000256" key="2">
    <source>
        <dbReference type="ARBA" id="ARBA00004236"/>
    </source>
</evidence>
<feature type="domain" description="Histidine kinase" evidence="13">
    <location>
        <begin position="378"/>
        <end position="596"/>
    </location>
</feature>
<dbReference type="CDD" id="cd00075">
    <property type="entry name" value="HATPase"/>
    <property type="match status" value="1"/>
</dbReference>
<evidence type="ECO:0000313" key="17">
    <source>
        <dbReference type="Proteomes" id="UP000318478"/>
    </source>
</evidence>
<evidence type="ECO:0000259" key="15">
    <source>
        <dbReference type="PROSITE" id="PS50885"/>
    </source>
</evidence>
<name>A0A5C5YRM7_9BACT</name>
<dbReference type="AlphaFoldDB" id="A0A5C5YRM7"/>
<dbReference type="Gene3D" id="3.30.450.20">
    <property type="entry name" value="PAS domain"/>
    <property type="match status" value="1"/>
</dbReference>
<dbReference type="SUPFAM" id="SSF47384">
    <property type="entry name" value="Homodimeric domain of signal transducing histidine kinase"/>
    <property type="match status" value="1"/>
</dbReference>
<dbReference type="SMART" id="SM00091">
    <property type="entry name" value="PAS"/>
    <property type="match status" value="1"/>
</dbReference>
<comment type="subcellular location">
    <subcellularLocation>
        <location evidence="2">Cell membrane</location>
    </subcellularLocation>
</comment>
<dbReference type="Pfam" id="PF00989">
    <property type="entry name" value="PAS"/>
    <property type="match status" value="1"/>
</dbReference>
<proteinExistence type="predicted"/>
<dbReference type="InterPro" id="IPR003594">
    <property type="entry name" value="HATPase_dom"/>
</dbReference>
<dbReference type="EC" id="2.7.13.3" evidence="3"/>
<dbReference type="SUPFAM" id="SSF55785">
    <property type="entry name" value="PYP-like sensor domain (PAS domain)"/>
    <property type="match status" value="1"/>
</dbReference>
<dbReference type="PANTHER" id="PTHR45453">
    <property type="entry name" value="PHOSPHATE REGULON SENSOR PROTEIN PHOR"/>
    <property type="match status" value="1"/>
</dbReference>
<evidence type="ECO:0000256" key="6">
    <source>
        <dbReference type="ARBA" id="ARBA00022679"/>
    </source>
</evidence>
<dbReference type="GO" id="GO:0005886">
    <property type="term" value="C:plasma membrane"/>
    <property type="evidence" value="ECO:0007669"/>
    <property type="project" value="UniProtKB-SubCell"/>
</dbReference>
<evidence type="ECO:0000256" key="11">
    <source>
        <dbReference type="ARBA" id="ARBA00023136"/>
    </source>
</evidence>
<dbReference type="GO" id="GO:0005524">
    <property type="term" value="F:ATP binding"/>
    <property type="evidence" value="ECO:0007669"/>
    <property type="project" value="UniProtKB-KW"/>
</dbReference>
<keyword evidence="9" id="KW-0067">ATP-binding</keyword>
<dbReference type="Pfam" id="PF02518">
    <property type="entry name" value="HATPase_c"/>
    <property type="match status" value="1"/>
</dbReference>
<dbReference type="InterPro" id="IPR005467">
    <property type="entry name" value="His_kinase_dom"/>
</dbReference>
<dbReference type="InterPro" id="IPR013767">
    <property type="entry name" value="PAS_fold"/>
</dbReference>
<dbReference type="SUPFAM" id="SSF158472">
    <property type="entry name" value="HAMP domain-like"/>
    <property type="match status" value="1"/>
</dbReference>
<dbReference type="InterPro" id="IPR004358">
    <property type="entry name" value="Sig_transdc_His_kin-like_C"/>
</dbReference>
<dbReference type="RefSeq" id="WP_146585299.1">
    <property type="nucleotide sequence ID" value="NZ_SJPO01000003.1"/>
</dbReference>
<dbReference type="Pfam" id="PF00512">
    <property type="entry name" value="HisKA"/>
    <property type="match status" value="1"/>
</dbReference>
<dbReference type="InterPro" id="IPR003661">
    <property type="entry name" value="HisK_dim/P_dom"/>
</dbReference>
<evidence type="ECO:0000256" key="3">
    <source>
        <dbReference type="ARBA" id="ARBA00012438"/>
    </source>
</evidence>
<protein>
    <recommendedName>
        <fullName evidence="3">histidine kinase</fullName>
        <ecNumber evidence="3">2.7.13.3</ecNumber>
    </recommendedName>
</protein>
<keyword evidence="17" id="KW-1185">Reference proteome</keyword>
<keyword evidence="12" id="KW-1133">Transmembrane helix</keyword>
<evidence type="ECO:0000256" key="8">
    <source>
        <dbReference type="ARBA" id="ARBA00022777"/>
    </source>
</evidence>
<feature type="domain" description="PAS" evidence="14">
    <location>
        <begin position="256"/>
        <end position="304"/>
    </location>
</feature>
<dbReference type="EMBL" id="SJPO01000003">
    <property type="protein sequence ID" value="TWT77624.1"/>
    <property type="molecule type" value="Genomic_DNA"/>
</dbReference>
<dbReference type="PRINTS" id="PR00344">
    <property type="entry name" value="BCTRLSENSOR"/>
</dbReference>
<evidence type="ECO:0000313" key="16">
    <source>
        <dbReference type="EMBL" id="TWT77624.1"/>
    </source>
</evidence>
<dbReference type="GO" id="GO:0016036">
    <property type="term" value="P:cellular response to phosphate starvation"/>
    <property type="evidence" value="ECO:0007669"/>
    <property type="project" value="TreeGrafter"/>
</dbReference>
<dbReference type="InterPro" id="IPR000014">
    <property type="entry name" value="PAS"/>
</dbReference>
<dbReference type="Proteomes" id="UP000318478">
    <property type="component" value="Unassembled WGS sequence"/>
</dbReference>
<dbReference type="PROSITE" id="PS50885">
    <property type="entry name" value="HAMP"/>
    <property type="match status" value="1"/>
</dbReference>
<dbReference type="PROSITE" id="PS50109">
    <property type="entry name" value="HIS_KIN"/>
    <property type="match status" value="1"/>
</dbReference>
<evidence type="ECO:0000256" key="4">
    <source>
        <dbReference type="ARBA" id="ARBA00022475"/>
    </source>
</evidence>
<evidence type="ECO:0000259" key="14">
    <source>
        <dbReference type="PROSITE" id="PS50112"/>
    </source>
</evidence>
<dbReference type="InterPro" id="IPR036890">
    <property type="entry name" value="HATPase_C_sf"/>
</dbReference>